<comment type="caution">
    <text evidence="5">The sequence shown here is derived from an EMBL/GenBank/DDBJ whole genome shotgun (WGS) entry which is preliminary data.</text>
</comment>
<feature type="transmembrane region" description="Helical" evidence="4">
    <location>
        <begin position="115"/>
        <end position="131"/>
    </location>
</feature>
<evidence type="ECO:0000256" key="3">
    <source>
        <dbReference type="ARBA" id="ARBA00023136"/>
    </source>
</evidence>
<dbReference type="EMBL" id="JAODUP010000377">
    <property type="protein sequence ID" value="KAK2151062.1"/>
    <property type="molecule type" value="Genomic_DNA"/>
</dbReference>
<keyword evidence="2 4" id="KW-1133">Transmembrane helix</keyword>
<feature type="transmembrane region" description="Helical" evidence="4">
    <location>
        <begin position="367"/>
        <end position="385"/>
    </location>
</feature>
<accession>A0AAD9JDB4</accession>
<evidence type="ECO:0000256" key="4">
    <source>
        <dbReference type="SAM" id="Phobius"/>
    </source>
</evidence>
<feature type="transmembrane region" description="Helical" evidence="4">
    <location>
        <begin position="174"/>
        <end position="194"/>
    </location>
</feature>
<proteinExistence type="predicted"/>
<evidence type="ECO:0000256" key="2">
    <source>
        <dbReference type="ARBA" id="ARBA00022989"/>
    </source>
</evidence>
<keyword evidence="6" id="KW-1185">Reference proteome</keyword>
<evidence type="ECO:0000313" key="5">
    <source>
        <dbReference type="EMBL" id="KAK2151062.1"/>
    </source>
</evidence>
<feature type="transmembrane region" description="Helical" evidence="4">
    <location>
        <begin position="88"/>
        <end position="108"/>
    </location>
</feature>
<feature type="transmembrane region" description="Helical" evidence="4">
    <location>
        <begin position="426"/>
        <end position="447"/>
    </location>
</feature>
<feature type="transmembrane region" description="Helical" evidence="4">
    <location>
        <begin position="339"/>
        <end position="360"/>
    </location>
</feature>
<evidence type="ECO:0000256" key="1">
    <source>
        <dbReference type="ARBA" id="ARBA00022692"/>
    </source>
</evidence>
<gene>
    <name evidence="5" type="ORF">LSH36_377g03024</name>
</gene>
<dbReference type="Proteomes" id="UP001208570">
    <property type="component" value="Unassembled WGS sequence"/>
</dbReference>
<dbReference type="PANTHER" id="PTHR23121:SF9">
    <property type="entry name" value="SODIUM-DEPENDENT GLUCOSE TRANSPORTER 1"/>
    <property type="match status" value="1"/>
</dbReference>
<keyword evidence="1 4" id="KW-0812">Transmembrane</keyword>
<evidence type="ECO:0000313" key="6">
    <source>
        <dbReference type="Proteomes" id="UP001208570"/>
    </source>
</evidence>
<dbReference type="AlphaFoldDB" id="A0AAD9JDB4"/>
<feature type="transmembrane region" description="Helical" evidence="4">
    <location>
        <begin position="299"/>
        <end position="327"/>
    </location>
</feature>
<feature type="transmembrane region" description="Helical" evidence="4">
    <location>
        <begin position="245"/>
        <end position="271"/>
    </location>
</feature>
<dbReference type="Gene3D" id="1.20.1250.20">
    <property type="entry name" value="MFS general substrate transporter like domains"/>
    <property type="match status" value="2"/>
</dbReference>
<sequence>MDNQEGDDRDVTEHVVMLVGMRAATSTNDVIEEGVSANHKIGRVRYRILRTLALFSAFIMLGATQSILGPSLISMGVLLNEDIHTMTTSLTALSLGYLTGAALCGALYDLLNRELLFLLGTATIGISTVMAPSGDYLYLYVMALASLGFFSGGVDTAGQAYVIHLWCRHPYQWVMMLTLHFLWASGSALGPLMIRPFLIDINKRVDEVSNMDYKPCAQNYTPSFALDENCTDWEYSWELRERVAVVQYGFMAVGATSIVPVLMFSTTYFLLGPSIQLKERLAPNARQAKKPMQRRPKCALVAFLVTLFFLYNFVNANMATFLATFAVGGLHWPNNDGALLTSLYFGANCFGKLLFVYPVLRLKPEMLNLSEMLTVLCGCLLMFFSSWHVSVLWIATAMVGLGMSSINAACFFWADSHLTVSGKLSSVVMTSGSVGAMVAPVLSGYLFDRYGGLAYVIAVSTGSIFQLLVFVCAELFSTKCAKSKTSKENGKVFLADDEQLETA</sequence>
<feature type="transmembrane region" description="Helical" evidence="4">
    <location>
        <begin position="137"/>
        <end position="162"/>
    </location>
</feature>
<dbReference type="PANTHER" id="PTHR23121">
    <property type="entry name" value="SODIUM-DEPENDENT GLUCOSE TRANSPORTER 1"/>
    <property type="match status" value="1"/>
</dbReference>
<protein>
    <submittedName>
        <fullName evidence="5">Uncharacterized protein</fullName>
    </submittedName>
</protein>
<feature type="transmembrane region" description="Helical" evidence="4">
    <location>
        <begin position="48"/>
        <end position="68"/>
    </location>
</feature>
<dbReference type="InterPro" id="IPR036259">
    <property type="entry name" value="MFS_trans_sf"/>
</dbReference>
<keyword evidence="3 4" id="KW-0472">Membrane</keyword>
<reference evidence="5" key="1">
    <citation type="journal article" date="2023" name="Mol. Biol. Evol.">
        <title>Third-Generation Sequencing Reveals the Adaptive Role of the Epigenome in Three Deep-Sea Polychaetes.</title>
        <authorList>
            <person name="Perez M."/>
            <person name="Aroh O."/>
            <person name="Sun Y."/>
            <person name="Lan Y."/>
            <person name="Juniper S.K."/>
            <person name="Young C.R."/>
            <person name="Angers B."/>
            <person name="Qian P.Y."/>
        </authorList>
    </citation>
    <scope>NUCLEOTIDE SEQUENCE</scope>
    <source>
        <strain evidence="5">P08H-3</strain>
    </source>
</reference>
<feature type="transmembrane region" description="Helical" evidence="4">
    <location>
        <begin position="391"/>
        <end position="414"/>
    </location>
</feature>
<dbReference type="SUPFAM" id="SSF103473">
    <property type="entry name" value="MFS general substrate transporter"/>
    <property type="match status" value="1"/>
</dbReference>
<name>A0AAD9JDB4_9ANNE</name>
<organism evidence="5 6">
    <name type="scientific">Paralvinella palmiformis</name>
    <dbReference type="NCBI Taxonomy" id="53620"/>
    <lineage>
        <taxon>Eukaryota</taxon>
        <taxon>Metazoa</taxon>
        <taxon>Spiralia</taxon>
        <taxon>Lophotrochozoa</taxon>
        <taxon>Annelida</taxon>
        <taxon>Polychaeta</taxon>
        <taxon>Sedentaria</taxon>
        <taxon>Canalipalpata</taxon>
        <taxon>Terebellida</taxon>
        <taxon>Terebelliformia</taxon>
        <taxon>Alvinellidae</taxon>
        <taxon>Paralvinella</taxon>
    </lineage>
</organism>
<feature type="transmembrane region" description="Helical" evidence="4">
    <location>
        <begin position="453"/>
        <end position="476"/>
    </location>
</feature>